<feature type="signal peptide" evidence="4">
    <location>
        <begin position="1"/>
        <end position="21"/>
    </location>
</feature>
<evidence type="ECO:0000259" key="6">
    <source>
        <dbReference type="Pfam" id="PF02927"/>
    </source>
</evidence>
<keyword evidence="7" id="KW-0326">Glycosidase</keyword>
<feature type="domain" description="Cellulase Ig-like" evidence="6">
    <location>
        <begin position="289"/>
        <end position="372"/>
    </location>
</feature>
<dbReference type="AlphaFoldDB" id="A0A6J4T1K7"/>
<dbReference type="GO" id="GO:0000272">
    <property type="term" value="P:polysaccharide catabolic process"/>
    <property type="evidence" value="ECO:0007669"/>
    <property type="project" value="UniProtKB-KW"/>
</dbReference>
<comment type="similarity">
    <text evidence="1">Belongs to the glycosyl hydrolase 9 (cellulase E) family.</text>
</comment>
<evidence type="ECO:0000259" key="5">
    <source>
        <dbReference type="Pfam" id="PF00759"/>
    </source>
</evidence>
<keyword evidence="7" id="KW-0378">Hydrolase</keyword>
<dbReference type="InterPro" id="IPR004197">
    <property type="entry name" value="Cellulase_Ig-like"/>
</dbReference>
<evidence type="ECO:0000256" key="1">
    <source>
        <dbReference type="ARBA" id="ARBA00007072"/>
    </source>
</evidence>
<name>A0A6J4T1K7_9SPHN</name>
<dbReference type="EC" id="3.2.1.4" evidence="7"/>
<organism evidence="7">
    <name type="scientific">uncultured Sphingomonadaceae bacterium</name>
    <dbReference type="NCBI Taxonomy" id="169976"/>
    <lineage>
        <taxon>Bacteria</taxon>
        <taxon>Pseudomonadati</taxon>
        <taxon>Pseudomonadota</taxon>
        <taxon>Alphaproteobacteria</taxon>
        <taxon>Sphingomonadales</taxon>
        <taxon>Sphingomonadaceae</taxon>
        <taxon>environmental samples</taxon>
    </lineage>
</organism>
<dbReference type="Gene3D" id="2.60.40.10">
    <property type="entry name" value="Immunoglobulins"/>
    <property type="match status" value="1"/>
</dbReference>
<dbReference type="InterPro" id="IPR008928">
    <property type="entry name" value="6-hairpin_glycosidase_sf"/>
</dbReference>
<dbReference type="Gene3D" id="1.50.10.10">
    <property type="match status" value="1"/>
</dbReference>
<feature type="domain" description="Glycoside hydrolase family 9" evidence="5">
    <location>
        <begin position="455"/>
        <end position="779"/>
    </location>
</feature>
<evidence type="ECO:0000256" key="3">
    <source>
        <dbReference type="ARBA" id="ARBA00023326"/>
    </source>
</evidence>
<sequence>MKLRTVFTFPLVVLASFRLEAADLQLNNKGYFARQGLNVMVFSDYYPEGHQTGVTIVQHGKRVAANGDLRLEASPGQWSPVPLVGERTVDAKSRTITQSLSYPDPSKNRQGFNPVFYPDLQLGYKVRVTPLGGNSFRISVDLDRPVPREWLGKVGFNFELFPLHLWGKSYLMDGQSGIFPRQPNGPVVRARGPAVDVPVPVQANGPVTQHRGEPLGAPLASGRRLVVAPDEALQRMVIESRTGTLELIDGRLNHNNGWYIVRGVIPAGATKGALEWVVTPHTKAGWLYEPVIQVSQVGYAPDQPKKAVFELDPNDGSIKRAALYRLTENGRVKVLEAAPQHWGNFLRYKYHVLDFSDVKRPGMYVVGYGDKTSHPFKIDSDVYSRDVWQPTLEVFLPAQMCHMRVNQKYRVWHGVDHLDDALMAPTSINHYDGYVQGPKTLTRYEPGDIVPGLDAGGWHDAGDYDMRVESQIGTIWLLAKMVEEFGLDYDATRIDQKRKLVEIHDPDGRNDALQQIEHGLLSVVGGYRALGRLYRGIIDPTHRQYVLLGQAENQTDNVFRKPVEGLGRDTSGRPIRSDDRWVFTEDSPDRELYAAAGLAAAARVMKASDPKLAGETLAAARDVAGKALGRGKSVPNKVFALAELFHATGDQSYARQLIAMEKDILANVEQAAWMLAPILGRIADAGFKQRLDAAVAAYQATVKESARTDSPYGVPYKPDIWGAGWSIQERGVRQYFFHMGWPQHTDLQSWLNALNFVLGVHPGENTMSFVSGVGARSPTVAYGTNRADFSYIPGGVISGTALIRPDLPELKAWPYFWQQTEYVMGGGETNYMFLALAADRLYGSKR</sequence>
<dbReference type="InterPro" id="IPR012341">
    <property type="entry name" value="6hp_glycosidase-like_sf"/>
</dbReference>
<proteinExistence type="inferred from homology"/>
<evidence type="ECO:0000256" key="2">
    <source>
        <dbReference type="ARBA" id="ARBA00023277"/>
    </source>
</evidence>
<protein>
    <submittedName>
        <fullName evidence="7">GH9</fullName>
        <ecNumber evidence="7">3.2.1.4</ecNumber>
    </submittedName>
</protein>
<accession>A0A6J4T1K7</accession>
<dbReference type="SUPFAM" id="SSF48208">
    <property type="entry name" value="Six-hairpin glycosidases"/>
    <property type="match status" value="1"/>
</dbReference>
<gene>
    <name evidence="7" type="ORF">AVDCRST_MAG39-2027</name>
</gene>
<dbReference type="Pfam" id="PF02927">
    <property type="entry name" value="CelD_N"/>
    <property type="match status" value="1"/>
</dbReference>
<dbReference type="InterPro" id="IPR014756">
    <property type="entry name" value="Ig_E-set"/>
</dbReference>
<dbReference type="InterPro" id="IPR001701">
    <property type="entry name" value="Glyco_hydro_9"/>
</dbReference>
<evidence type="ECO:0000256" key="4">
    <source>
        <dbReference type="SAM" id="SignalP"/>
    </source>
</evidence>
<evidence type="ECO:0000313" key="7">
    <source>
        <dbReference type="EMBL" id="CAA9511359.1"/>
    </source>
</evidence>
<dbReference type="EMBL" id="CADCVW010000082">
    <property type="protein sequence ID" value="CAA9511359.1"/>
    <property type="molecule type" value="Genomic_DNA"/>
</dbReference>
<dbReference type="GO" id="GO:0008810">
    <property type="term" value="F:cellulase activity"/>
    <property type="evidence" value="ECO:0007669"/>
    <property type="project" value="UniProtKB-EC"/>
</dbReference>
<keyword evidence="3" id="KW-0624">Polysaccharide degradation</keyword>
<dbReference type="SUPFAM" id="SSF81296">
    <property type="entry name" value="E set domains"/>
    <property type="match status" value="1"/>
</dbReference>
<keyword evidence="4" id="KW-0732">Signal</keyword>
<dbReference type="InterPro" id="IPR013783">
    <property type="entry name" value="Ig-like_fold"/>
</dbReference>
<reference evidence="7" key="1">
    <citation type="submission" date="2020-02" db="EMBL/GenBank/DDBJ databases">
        <authorList>
            <person name="Meier V. D."/>
        </authorList>
    </citation>
    <scope>NUCLEOTIDE SEQUENCE</scope>
    <source>
        <strain evidence="7">AVDCRST_MAG39</strain>
    </source>
</reference>
<keyword evidence="2" id="KW-0119">Carbohydrate metabolism</keyword>
<dbReference type="CDD" id="cd02850">
    <property type="entry name" value="E_set_Cellulase_N"/>
    <property type="match status" value="1"/>
</dbReference>
<dbReference type="Pfam" id="PF00759">
    <property type="entry name" value="Glyco_hydro_9"/>
    <property type="match status" value="1"/>
</dbReference>
<feature type="chain" id="PRO_5026909857" evidence="4">
    <location>
        <begin position="22"/>
        <end position="846"/>
    </location>
</feature>